<name>A0ABQ5XKL8_9GAMM</name>
<protein>
    <submittedName>
        <fullName evidence="1">Uncharacterized protein</fullName>
    </submittedName>
</protein>
<accession>A0ABQ5XKL8</accession>
<gene>
    <name evidence="1" type="ORF">GCM10007901_00960</name>
</gene>
<reference evidence="2" key="1">
    <citation type="journal article" date="2019" name="Int. J. Syst. Evol. Microbiol.">
        <title>The Global Catalogue of Microorganisms (GCM) 10K type strain sequencing project: providing services to taxonomists for standard genome sequencing and annotation.</title>
        <authorList>
            <consortium name="The Broad Institute Genomics Platform"/>
            <consortium name="The Broad Institute Genome Sequencing Center for Infectious Disease"/>
            <person name="Wu L."/>
            <person name="Ma J."/>
        </authorList>
    </citation>
    <scope>NUCLEOTIDE SEQUENCE [LARGE SCALE GENOMIC DNA]</scope>
    <source>
        <strain evidence="2">NBRC 111980</strain>
    </source>
</reference>
<evidence type="ECO:0000313" key="2">
    <source>
        <dbReference type="Proteomes" id="UP001156670"/>
    </source>
</evidence>
<organism evidence="1 2">
    <name type="scientific">Dyella acidisoli</name>
    <dbReference type="NCBI Taxonomy" id="1867834"/>
    <lineage>
        <taxon>Bacteria</taxon>
        <taxon>Pseudomonadati</taxon>
        <taxon>Pseudomonadota</taxon>
        <taxon>Gammaproteobacteria</taxon>
        <taxon>Lysobacterales</taxon>
        <taxon>Rhodanobacteraceae</taxon>
        <taxon>Dyella</taxon>
    </lineage>
</organism>
<evidence type="ECO:0000313" key="1">
    <source>
        <dbReference type="EMBL" id="GLQ91146.1"/>
    </source>
</evidence>
<comment type="caution">
    <text evidence="1">The sequence shown here is derived from an EMBL/GenBank/DDBJ whole genome shotgun (WGS) entry which is preliminary data.</text>
</comment>
<dbReference type="EMBL" id="BSOB01000002">
    <property type="protein sequence ID" value="GLQ91146.1"/>
    <property type="molecule type" value="Genomic_DNA"/>
</dbReference>
<sequence length="68" mass="7847">MVRGKDLAEWAEKEASSWPQRKLRLWRAGLDEVPDKLASSLYWVLSLPTINISATRLGGIDRDNPRRR</sequence>
<keyword evidence="2" id="KW-1185">Reference proteome</keyword>
<proteinExistence type="predicted"/>
<dbReference type="Proteomes" id="UP001156670">
    <property type="component" value="Unassembled WGS sequence"/>
</dbReference>